<comment type="caution">
    <text evidence="2">The sequence shown here is derived from an EMBL/GenBank/DDBJ whole genome shotgun (WGS) entry which is preliminary data.</text>
</comment>
<evidence type="ECO:0000256" key="1">
    <source>
        <dbReference type="SAM" id="MobiDB-lite"/>
    </source>
</evidence>
<organism evidence="2 3">
    <name type="scientific">Rhodopirellula islandica</name>
    <dbReference type="NCBI Taxonomy" id="595434"/>
    <lineage>
        <taxon>Bacteria</taxon>
        <taxon>Pseudomonadati</taxon>
        <taxon>Planctomycetota</taxon>
        <taxon>Planctomycetia</taxon>
        <taxon>Pirellulales</taxon>
        <taxon>Pirellulaceae</taxon>
        <taxon>Rhodopirellula</taxon>
    </lineage>
</organism>
<dbReference type="STRING" id="595434.RISK_002601"/>
<dbReference type="Proteomes" id="UP000036367">
    <property type="component" value="Unassembled WGS sequence"/>
</dbReference>
<keyword evidence="3" id="KW-1185">Reference proteome</keyword>
<name>A0A0J1EIT0_RHOIS</name>
<evidence type="ECO:0000313" key="3">
    <source>
        <dbReference type="Proteomes" id="UP000036367"/>
    </source>
</evidence>
<protein>
    <submittedName>
        <fullName evidence="2">Uncharacterized protein</fullName>
    </submittedName>
</protein>
<evidence type="ECO:0000313" key="2">
    <source>
        <dbReference type="EMBL" id="KLU05394.1"/>
    </source>
</evidence>
<reference evidence="2" key="1">
    <citation type="submission" date="2015-05" db="EMBL/GenBank/DDBJ databases">
        <title>Permanent draft genome of Rhodopirellula islandicus K833.</title>
        <authorList>
            <person name="Kizina J."/>
            <person name="Richter M."/>
            <person name="Glockner F.O."/>
            <person name="Harder J."/>
        </authorList>
    </citation>
    <scope>NUCLEOTIDE SEQUENCE [LARGE SCALE GENOMIC DNA]</scope>
    <source>
        <strain evidence="2">K833</strain>
    </source>
</reference>
<sequence length="41" mass="4499">MTDSFQASIEDRWHARTNGRGDATNTIGAIRIGSQAIMDPH</sequence>
<gene>
    <name evidence="2" type="ORF">RISK_002601</name>
</gene>
<dbReference type="EMBL" id="LECT01000019">
    <property type="protein sequence ID" value="KLU05394.1"/>
    <property type="molecule type" value="Genomic_DNA"/>
</dbReference>
<accession>A0A0J1EIT0</accession>
<dbReference type="AlphaFoldDB" id="A0A0J1EIT0"/>
<proteinExistence type="predicted"/>
<feature type="region of interest" description="Disordered" evidence="1">
    <location>
        <begin position="1"/>
        <end position="27"/>
    </location>
</feature>